<reference evidence="1" key="1">
    <citation type="submission" date="2020-09" db="EMBL/GenBank/DDBJ databases">
        <title>Taishania pollutisoli gen. nov., sp. nov., Isolated from Tetrabromobisphenol A-Contaminated Soil.</title>
        <authorList>
            <person name="Chen Q."/>
        </authorList>
    </citation>
    <scope>NUCLEOTIDE SEQUENCE</scope>
    <source>
        <strain evidence="1">CZZ-1</strain>
    </source>
</reference>
<evidence type="ECO:0000313" key="2">
    <source>
        <dbReference type="Proteomes" id="UP000652681"/>
    </source>
</evidence>
<dbReference type="InterPro" id="IPR015946">
    <property type="entry name" value="KH_dom-like_a/b"/>
</dbReference>
<name>A0A8J6TZ43_9FLAO</name>
<dbReference type="RefSeq" id="WP_163490896.1">
    <property type="nucleotide sequence ID" value="NZ_JACVEL010000002.1"/>
</dbReference>
<organism evidence="1 2">
    <name type="scientific">Taishania pollutisoli</name>
    <dbReference type="NCBI Taxonomy" id="2766479"/>
    <lineage>
        <taxon>Bacteria</taxon>
        <taxon>Pseudomonadati</taxon>
        <taxon>Bacteroidota</taxon>
        <taxon>Flavobacteriia</taxon>
        <taxon>Flavobacteriales</taxon>
        <taxon>Crocinitomicaceae</taxon>
        <taxon>Taishania</taxon>
    </lineage>
</organism>
<dbReference type="InterPro" id="IPR003718">
    <property type="entry name" value="OsmC/Ohr_fam"/>
</dbReference>
<dbReference type="InterPro" id="IPR036102">
    <property type="entry name" value="OsmC/Ohrsf"/>
</dbReference>
<dbReference type="PANTHER" id="PTHR34352:SF1">
    <property type="entry name" value="PROTEIN YHFA"/>
    <property type="match status" value="1"/>
</dbReference>
<sequence>MHLNLRRLESLFVMELKNEQGITCLIDANETIGGQNKGFRPMELLAGSLAACASIDVIQILRKKRILLGCYEVHIEAKRKESVPAPFEHITLHFIFCNVISEEQLKATIELALYKYCSVNASLSDEIKIDYTYKIEE</sequence>
<protein>
    <submittedName>
        <fullName evidence="1">OsmC family protein</fullName>
    </submittedName>
</protein>
<dbReference type="AlphaFoldDB" id="A0A8J6TZ43"/>
<proteinExistence type="predicted"/>
<evidence type="ECO:0000313" key="1">
    <source>
        <dbReference type="EMBL" id="MBC9811663.1"/>
    </source>
</evidence>
<dbReference type="Proteomes" id="UP000652681">
    <property type="component" value="Unassembled WGS sequence"/>
</dbReference>
<dbReference type="EMBL" id="JACVEL010000002">
    <property type="protein sequence ID" value="MBC9811663.1"/>
    <property type="molecule type" value="Genomic_DNA"/>
</dbReference>
<accession>A0A8J6TZ43</accession>
<dbReference type="SUPFAM" id="SSF82784">
    <property type="entry name" value="OsmC-like"/>
    <property type="match status" value="1"/>
</dbReference>
<dbReference type="Gene3D" id="3.30.300.20">
    <property type="match status" value="1"/>
</dbReference>
<dbReference type="Pfam" id="PF02566">
    <property type="entry name" value="OsmC"/>
    <property type="match status" value="1"/>
</dbReference>
<dbReference type="PANTHER" id="PTHR34352">
    <property type="entry name" value="PROTEIN YHFA"/>
    <property type="match status" value="1"/>
</dbReference>
<keyword evidence="2" id="KW-1185">Reference proteome</keyword>
<gene>
    <name evidence="1" type="ORF">H9Y05_04160</name>
</gene>
<comment type="caution">
    <text evidence="1">The sequence shown here is derived from an EMBL/GenBank/DDBJ whole genome shotgun (WGS) entry which is preliminary data.</text>
</comment>